<dbReference type="GO" id="GO:0031623">
    <property type="term" value="P:receptor internalization"/>
    <property type="evidence" value="ECO:0007669"/>
    <property type="project" value="TreeGrafter"/>
</dbReference>
<dbReference type="EMBL" id="OW240918">
    <property type="protein sequence ID" value="CAH2306207.1"/>
    <property type="molecule type" value="Genomic_DNA"/>
</dbReference>
<gene>
    <name evidence="16" type="ORF">PECUL_23A039189</name>
</gene>
<organism evidence="16 17">
    <name type="scientific">Pelobates cultripes</name>
    <name type="common">Western spadefoot toad</name>
    <dbReference type="NCBI Taxonomy" id="61616"/>
    <lineage>
        <taxon>Eukaryota</taxon>
        <taxon>Metazoa</taxon>
        <taxon>Chordata</taxon>
        <taxon>Craniata</taxon>
        <taxon>Vertebrata</taxon>
        <taxon>Euteleostomi</taxon>
        <taxon>Amphibia</taxon>
        <taxon>Batrachia</taxon>
        <taxon>Anura</taxon>
        <taxon>Pelobatoidea</taxon>
        <taxon>Pelobatidae</taxon>
        <taxon>Pelobates</taxon>
    </lineage>
</organism>
<keyword evidence="7 15" id="KW-1133">Transmembrane helix</keyword>
<name>A0AAD1WHU7_PELCU</name>
<keyword evidence="10 16" id="KW-0675">Receptor</keyword>
<evidence type="ECO:0000256" key="13">
    <source>
        <dbReference type="ARBA" id="ARBA00049674"/>
    </source>
</evidence>
<keyword evidence="17" id="KW-1185">Reference proteome</keyword>
<dbReference type="Proteomes" id="UP001295444">
    <property type="component" value="Chromosome 07"/>
</dbReference>
<evidence type="ECO:0000256" key="12">
    <source>
        <dbReference type="ARBA" id="ARBA00049570"/>
    </source>
</evidence>
<comment type="function">
    <text evidence="12">Accessory protein that interacts with and modulates the function of G-protein coupled receptors including calcitonin gene-related peptide type 1 receptor (CALCRL) and calcitonin receptor (CALCR). Required for the transport of CALCRL to the plasma membrane. Together with CALCRL, form the receptor complex for the calcitonin gene-related peptides CGRP1/CALCA and CGRP2/CALCB. Together with CALCR, form the AMYR1 receptor complex for amylin/IAPP and CGRP1/CALCA.</text>
</comment>
<dbReference type="GO" id="GO:0009986">
    <property type="term" value="C:cell surface"/>
    <property type="evidence" value="ECO:0007669"/>
    <property type="project" value="TreeGrafter"/>
</dbReference>
<feature type="region of interest" description="Disordered" evidence="14">
    <location>
        <begin position="1"/>
        <end position="20"/>
    </location>
</feature>
<reference evidence="16" key="1">
    <citation type="submission" date="2022-03" db="EMBL/GenBank/DDBJ databases">
        <authorList>
            <person name="Alioto T."/>
            <person name="Alioto T."/>
            <person name="Gomez Garrido J."/>
        </authorList>
    </citation>
    <scope>NUCLEOTIDE SEQUENCE</scope>
</reference>
<evidence type="ECO:0000256" key="7">
    <source>
        <dbReference type="ARBA" id="ARBA00022989"/>
    </source>
</evidence>
<dbReference type="GO" id="GO:0008277">
    <property type="term" value="P:regulation of G protein-coupled receptor signaling pathway"/>
    <property type="evidence" value="ECO:0007669"/>
    <property type="project" value="InterPro"/>
</dbReference>
<keyword evidence="6" id="KW-0732">Signal</keyword>
<sequence>MQRFHRTGSTQNRPRHGRLKRLSAQAQHHIQHLFLGNRSPPLMSVAGCDEAIYASVMNEFCLQHFELEMEVLGKSLWCDWGDTAGFYTDVTNCTALVAAKLGCFWPNHLVDHLFIGIHKKYFRNCSVTGRLPADPPFPILCSLLFIPLLITLLMTALVVWRSKRSEGIV</sequence>
<keyword evidence="8 15" id="KW-0472">Membrane</keyword>
<evidence type="ECO:0000256" key="11">
    <source>
        <dbReference type="ARBA" id="ARBA00041071"/>
    </source>
</evidence>
<evidence type="ECO:0000256" key="8">
    <source>
        <dbReference type="ARBA" id="ARBA00023136"/>
    </source>
</evidence>
<evidence type="ECO:0000256" key="2">
    <source>
        <dbReference type="ARBA" id="ARBA00007087"/>
    </source>
</evidence>
<dbReference type="GO" id="GO:0043235">
    <property type="term" value="C:receptor complex"/>
    <property type="evidence" value="ECO:0007669"/>
    <property type="project" value="TreeGrafter"/>
</dbReference>
<dbReference type="GO" id="GO:0007186">
    <property type="term" value="P:G protein-coupled receptor signaling pathway"/>
    <property type="evidence" value="ECO:0007669"/>
    <property type="project" value="TreeGrafter"/>
</dbReference>
<evidence type="ECO:0000256" key="4">
    <source>
        <dbReference type="ARBA" id="ARBA00022475"/>
    </source>
</evidence>
<dbReference type="InterPro" id="IPR006985">
    <property type="entry name" value="RAMP"/>
</dbReference>
<protein>
    <recommendedName>
        <fullName evidence="11">Receptor activity-modifying protein 1</fullName>
    </recommendedName>
</protein>
<accession>A0AAD1WHU7</accession>
<comment type="subcellular location">
    <subcellularLocation>
        <location evidence="1">Cell membrane</location>
        <topology evidence="1">Single-pass type I membrane protein</topology>
    </subcellularLocation>
</comment>
<evidence type="ECO:0000256" key="9">
    <source>
        <dbReference type="ARBA" id="ARBA00023157"/>
    </source>
</evidence>
<keyword evidence="3" id="KW-0813">Transport</keyword>
<evidence type="ECO:0000313" key="16">
    <source>
        <dbReference type="EMBL" id="CAH2306207.1"/>
    </source>
</evidence>
<comment type="subunit">
    <text evidence="13">Heterodimer of CALCRL and RAMP1; the interaction induces allosteric modulation of CALCRL function and CGRP1/CALCA and CGRP2/CALCB ligand specificity. Heterodimer of CALCR and RAMP1; interaction forms the AMYR1 receptor complex for amylin/IAPP and CGRP1/CALCA ligands.</text>
</comment>
<dbReference type="Gene3D" id="1.10.150.510">
    <property type="entry name" value="Receptor activity modifying family"/>
    <property type="match status" value="1"/>
</dbReference>
<evidence type="ECO:0000256" key="1">
    <source>
        <dbReference type="ARBA" id="ARBA00004251"/>
    </source>
</evidence>
<dbReference type="GO" id="GO:0072659">
    <property type="term" value="P:protein localization to plasma membrane"/>
    <property type="evidence" value="ECO:0007669"/>
    <property type="project" value="TreeGrafter"/>
</dbReference>
<comment type="similarity">
    <text evidence="2">Belongs to the RAMP family.</text>
</comment>
<evidence type="ECO:0000256" key="6">
    <source>
        <dbReference type="ARBA" id="ARBA00022729"/>
    </source>
</evidence>
<feature type="transmembrane region" description="Helical" evidence="15">
    <location>
        <begin position="137"/>
        <end position="160"/>
    </location>
</feature>
<evidence type="ECO:0000256" key="5">
    <source>
        <dbReference type="ARBA" id="ARBA00022692"/>
    </source>
</evidence>
<dbReference type="GO" id="GO:0015026">
    <property type="term" value="F:coreceptor activity"/>
    <property type="evidence" value="ECO:0007669"/>
    <property type="project" value="InterPro"/>
</dbReference>
<evidence type="ECO:0000256" key="15">
    <source>
        <dbReference type="SAM" id="Phobius"/>
    </source>
</evidence>
<dbReference type="GO" id="GO:0005886">
    <property type="term" value="C:plasma membrane"/>
    <property type="evidence" value="ECO:0007669"/>
    <property type="project" value="UniProtKB-SubCell"/>
</dbReference>
<evidence type="ECO:0000256" key="10">
    <source>
        <dbReference type="ARBA" id="ARBA00023170"/>
    </source>
</evidence>
<keyword evidence="9" id="KW-1015">Disulfide bond</keyword>
<dbReference type="GO" id="GO:0006886">
    <property type="term" value="P:intracellular protein transport"/>
    <property type="evidence" value="ECO:0007669"/>
    <property type="project" value="InterPro"/>
</dbReference>
<keyword evidence="4" id="KW-1003">Cell membrane</keyword>
<dbReference type="AlphaFoldDB" id="A0AAD1WHU7"/>
<dbReference type="PANTHER" id="PTHR14076:SF3">
    <property type="entry name" value="RECEPTOR ACTIVITY-MODIFYING PROTEIN 1"/>
    <property type="match status" value="1"/>
</dbReference>
<dbReference type="GO" id="GO:0006816">
    <property type="term" value="P:calcium ion transport"/>
    <property type="evidence" value="ECO:0007669"/>
    <property type="project" value="TreeGrafter"/>
</dbReference>
<dbReference type="GO" id="GO:0032870">
    <property type="term" value="P:cellular response to hormone stimulus"/>
    <property type="evidence" value="ECO:0007669"/>
    <property type="project" value="TreeGrafter"/>
</dbReference>
<evidence type="ECO:0000313" key="17">
    <source>
        <dbReference type="Proteomes" id="UP001295444"/>
    </source>
</evidence>
<dbReference type="InterPro" id="IPR038126">
    <property type="entry name" value="RAMP_sf"/>
</dbReference>
<dbReference type="PANTHER" id="PTHR14076">
    <property type="entry name" value="RECEPTOR ACTIVITY MODIFYING PROTEIN RAMP"/>
    <property type="match status" value="1"/>
</dbReference>
<dbReference type="Pfam" id="PF04901">
    <property type="entry name" value="RAMP"/>
    <property type="match status" value="1"/>
</dbReference>
<evidence type="ECO:0000256" key="3">
    <source>
        <dbReference type="ARBA" id="ARBA00022448"/>
    </source>
</evidence>
<proteinExistence type="inferred from homology"/>
<keyword evidence="5 15" id="KW-0812">Transmembrane</keyword>
<evidence type="ECO:0000256" key="14">
    <source>
        <dbReference type="SAM" id="MobiDB-lite"/>
    </source>
</evidence>